<dbReference type="GO" id="GO:0005085">
    <property type="term" value="F:guanyl-nucleotide exchange factor activity"/>
    <property type="evidence" value="ECO:0007669"/>
    <property type="project" value="TreeGrafter"/>
</dbReference>
<evidence type="ECO:0000313" key="3">
    <source>
        <dbReference type="EMBL" id="CAI2200790.1"/>
    </source>
</evidence>
<dbReference type="GO" id="GO:0003743">
    <property type="term" value="F:translation initiation factor activity"/>
    <property type="evidence" value="ECO:0007669"/>
    <property type="project" value="TreeGrafter"/>
</dbReference>
<keyword evidence="4" id="KW-1185">Reference proteome</keyword>
<dbReference type="PANTHER" id="PTHR45887">
    <property type="entry name" value="TRANSLATION INITIATION FACTOR EIF-2B SUBUNIT EPSILON"/>
    <property type="match status" value="1"/>
</dbReference>
<dbReference type="EMBL" id="CAMKVN010025437">
    <property type="protein sequence ID" value="CAI2200790.1"/>
    <property type="molecule type" value="Genomic_DNA"/>
</dbReference>
<reference evidence="3" key="1">
    <citation type="submission" date="2022-08" db="EMBL/GenBank/DDBJ databases">
        <authorList>
            <person name="Kallberg Y."/>
            <person name="Tangrot J."/>
            <person name="Rosling A."/>
        </authorList>
    </citation>
    <scope>NUCLEOTIDE SEQUENCE</scope>
    <source>
        <strain evidence="3">Wild A</strain>
    </source>
</reference>
<dbReference type="Pfam" id="PF25084">
    <property type="entry name" value="LbH_EIF2B"/>
    <property type="match status" value="1"/>
</dbReference>
<dbReference type="InterPro" id="IPR051956">
    <property type="entry name" value="eIF2B_epsilon"/>
</dbReference>
<dbReference type="AlphaFoldDB" id="A0A9W4X122"/>
<dbReference type="InterPro" id="IPR056764">
    <property type="entry name" value="LbH_EIF2B3/5"/>
</dbReference>
<dbReference type="InterPro" id="IPR011004">
    <property type="entry name" value="Trimer_LpxA-like_sf"/>
</dbReference>
<feature type="non-terminal residue" evidence="3">
    <location>
        <position position="97"/>
    </location>
</feature>
<feature type="non-terminal residue" evidence="3">
    <location>
        <position position="1"/>
    </location>
</feature>
<accession>A0A9W4X122</accession>
<sequence length="97" mass="10694">KDILSRWTYPIVPDSNLQEGDSYEYMRGQIYKEQDVSLSRSCVLGEKVLIGAATEIAENVKITNSVIGRRVSIGPNVKIDGAYIWDGVTINANCSIS</sequence>
<dbReference type="GO" id="GO:0031369">
    <property type="term" value="F:translation initiation factor binding"/>
    <property type="evidence" value="ECO:0007669"/>
    <property type="project" value="TreeGrafter"/>
</dbReference>
<comment type="caution">
    <text evidence="3">The sequence shown here is derived from an EMBL/GenBank/DDBJ whole genome shotgun (WGS) entry which is preliminary data.</text>
</comment>
<evidence type="ECO:0000313" key="4">
    <source>
        <dbReference type="Proteomes" id="UP001153678"/>
    </source>
</evidence>
<dbReference type="SUPFAM" id="SSF51161">
    <property type="entry name" value="Trimeric LpxA-like enzymes"/>
    <property type="match status" value="1"/>
</dbReference>
<feature type="domain" description="EIF2B subunit epsilon/gamma LbH" evidence="2">
    <location>
        <begin position="27"/>
        <end position="96"/>
    </location>
</feature>
<dbReference type="Proteomes" id="UP001153678">
    <property type="component" value="Unassembled WGS sequence"/>
</dbReference>
<gene>
    <name evidence="3" type="ORF">FWILDA_LOCUS19743</name>
</gene>
<dbReference type="PANTHER" id="PTHR45887:SF1">
    <property type="entry name" value="TRANSLATION INITIATION FACTOR EIF-2B SUBUNIT EPSILON"/>
    <property type="match status" value="1"/>
</dbReference>
<proteinExistence type="predicted"/>
<dbReference type="GO" id="GO:0005851">
    <property type="term" value="C:eukaryotic translation initiation factor 2B complex"/>
    <property type="evidence" value="ECO:0007669"/>
    <property type="project" value="TreeGrafter"/>
</dbReference>
<name>A0A9W4X122_9GLOM</name>
<dbReference type="Gene3D" id="2.160.10.10">
    <property type="entry name" value="Hexapeptide repeat proteins"/>
    <property type="match status" value="1"/>
</dbReference>
<evidence type="ECO:0000256" key="1">
    <source>
        <dbReference type="ARBA" id="ARBA00022490"/>
    </source>
</evidence>
<evidence type="ECO:0000259" key="2">
    <source>
        <dbReference type="Pfam" id="PF25084"/>
    </source>
</evidence>
<keyword evidence="1" id="KW-0963">Cytoplasm</keyword>
<dbReference type="OrthoDB" id="424572at2759"/>
<organism evidence="3 4">
    <name type="scientific">Funneliformis geosporum</name>
    <dbReference type="NCBI Taxonomy" id="1117311"/>
    <lineage>
        <taxon>Eukaryota</taxon>
        <taxon>Fungi</taxon>
        <taxon>Fungi incertae sedis</taxon>
        <taxon>Mucoromycota</taxon>
        <taxon>Glomeromycotina</taxon>
        <taxon>Glomeromycetes</taxon>
        <taxon>Glomerales</taxon>
        <taxon>Glomeraceae</taxon>
        <taxon>Funneliformis</taxon>
    </lineage>
</organism>
<protein>
    <submittedName>
        <fullName evidence="3">2425_t:CDS:1</fullName>
    </submittedName>
</protein>